<keyword evidence="7" id="KW-0963">Cytoplasm</keyword>
<reference evidence="13" key="1">
    <citation type="submission" date="2017-01" db="EMBL/GenBank/DDBJ databases">
        <authorList>
            <person name="Varghese N."/>
            <person name="Submissions S."/>
        </authorList>
    </citation>
    <scope>NUCLEOTIDE SEQUENCE [LARGE SCALE GENOMIC DNA]</scope>
    <source>
        <strain evidence="13">ATCC 12950</strain>
    </source>
</reference>
<dbReference type="Gene3D" id="3.90.190.20">
    <property type="entry name" value="Mur ligase, C-terminal domain"/>
    <property type="match status" value="1"/>
</dbReference>
<dbReference type="InterPro" id="IPR013221">
    <property type="entry name" value="Mur_ligase_cen"/>
</dbReference>
<dbReference type="InterPro" id="IPR035911">
    <property type="entry name" value="MurE/MurF_N"/>
</dbReference>
<evidence type="ECO:0000256" key="5">
    <source>
        <dbReference type="ARBA" id="ARBA00023306"/>
    </source>
</evidence>
<dbReference type="SUPFAM" id="SSF63418">
    <property type="entry name" value="MurE/MurF N-terminal domain"/>
    <property type="match status" value="1"/>
</dbReference>
<feature type="binding site" evidence="7">
    <location>
        <position position="509"/>
    </location>
    <ligand>
        <name>meso-2,6-diaminopimelate</name>
        <dbReference type="ChEBI" id="CHEBI:57791"/>
    </ligand>
</feature>
<dbReference type="Pfam" id="PF08245">
    <property type="entry name" value="Mur_ligase_M"/>
    <property type="match status" value="1"/>
</dbReference>
<protein>
    <recommendedName>
        <fullName evidence="7">UDP-N-acetylmuramoyl-L-alanyl-D-glutamate--2,6-diaminopimelate ligase</fullName>
        <ecNumber evidence="7">6.3.2.13</ecNumber>
    </recommendedName>
    <alternativeName>
        <fullName evidence="7">Meso-A2pm-adding enzyme</fullName>
    </alternativeName>
    <alternativeName>
        <fullName evidence="7">Meso-diaminopimelate-adding enzyme</fullName>
    </alternativeName>
    <alternativeName>
        <fullName evidence="7">UDP-MurNAc-L-Ala-D-Glu:meso-diaminopimelate ligase</fullName>
    </alternativeName>
    <alternativeName>
        <fullName evidence="7">UDP-MurNAc-tripeptide synthetase</fullName>
    </alternativeName>
    <alternativeName>
        <fullName evidence="7">UDP-N-acetylmuramyl-tripeptide synthetase</fullName>
    </alternativeName>
</protein>
<evidence type="ECO:0000256" key="4">
    <source>
        <dbReference type="ARBA" id="ARBA00022984"/>
    </source>
</evidence>
<dbReference type="InterPro" id="IPR004101">
    <property type="entry name" value="Mur_ligase_C"/>
</dbReference>
<keyword evidence="7" id="KW-0067">ATP-binding</keyword>
<dbReference type="InterPro" id="IPR000713">
    <property type="entry name" value="Mur_ligase_N"/>
</dbReference>
<keyword evidence="4 7" id="KW-0573">Peptidoglycan synthesis</keyword>
<dbReference type="GO" id="GO:0071555">
    <property type="term" value="P:cell wall organization"/>
    <property type="evidence" value="ECO:0007669"/>
    <property type="project" value="UniProtKB-KW"/>
</dbReference>
<proteinExistence type="inferred from homology"/>
<dbReference type="NCBIfam" id="NF001124">
    <property type="entry name" value="PRK00139.1-2"/>
    <property type="match status" value="1"/>
</dbReference>
<dbReference type="InterPro" id="IPR036565">
    <property type="entry name" value="Mur-like_cat_sf"/>
</dbReference>
<comment type="function">
    <text evidence="7">Catalyzes the addition of meso-diaminopimelic acid to the nucleotide precursor UDP-N-acetylmuramoyl-L-alanyl-D-glutamate (UMAG) in the biosynthesis of bacterial cell-wall peptidoglycan.</text>
</comment>
<feature type="binding site" evidence="7">
    <location>
        <position position="65"/>
    </location>
    <ligand>
        <name>UDP-N-acetyl-alpha-D-muramoyl-L-alanyl-D-glutamate</name>
        <dbReference type="ChEBI" id="CHEBI:83900"/>
    </ligand>
</feature>
<dbReference type="NCBIfam" id="TIGR01085">
    <property type="entry name" value="murE"/>
    <property type="match status" value="1"/>
</dbReference>
<accession>A0A1N6RFE3</accession>
<dbReference type="Gene3D" id="3.40.1390.10">
    <property type="entry name" value="MurE/MurF, N-terminal domain"/>
    <property type="match status" value="1"/>
</dbReference>
<dbReference type="InterPro" id="IPR005761">
    <property type="entry name" value="UDP-N-AcMur-Glu-dNH2Pim_ligase"/>
</dbReference>
<comment type="cofactor">
    <cofactor evidence="7">
        <name>Mg(2+)</name>
        <dbReference type="ChEBI" id="CHEBI:18420"/>
    </cofactor>
</comment>
<feature type="binding site" evidence="7">
    <location>
        <position position="227"/>
    </location>
    <ligand>
        <name>UDP-N-acetyl-alpha-D-muramoyl-L-alanyl-D-glutamate</name>
        <dbReference type="ChEBI" id="CHEBI:83900"/>
    </ligand>
</feature>
<evidence type="ECO:0000256" key="7">
    <source>
        <dbReference type="HAMAP-Rule" id="MF_00208"/>
    </source>
</evidence>
<dbReference type="EC" id="6.3.2.13" evidence="7"/>
<evidence type="ECO:0000313" key="13">
    <source>
        <dbReference type="Proteomes" id="UP000186096"/>
    </source>
</evidence>
<comment type="subcellular location">
    <subcellularLocation>
        <location evidence="7 8">Cytoplasm</location>
    </subcellularLocation>
</comment>
<dbReference type="STRING" id="58117.SAMN05421833_101367"/>
<dbReference type="SUPFAM" id="SSF53623">
    <property type="entry name" value="MurD-like peptide ligases, catalytic domain"/>
    <property type="match status" value="1"/>
</dbReference>
<evidence type="ECO:0000259" key="9">
    <source>
        <dbReference type="Pfam" id="PF01225"/>
    </source>
</evidence>
<feature type="binding site" evidence="7">
    <location>
        <position position="505"/>
    </location>
    <ligand>
        <name>meso-2,6-diaminopimelate</name>
        <dbReference type="ChEBI" id="CHEBI:57791"/>
    </ligand>
</feature>
<evidence type="ECO:0000313" key="12">
    <source>
        <dbReference type="EMBL" id="SIQ27545.1"/>
    </source>
</evidence>
<comment type="pathway">
    <text evidence="7 8">Cell wall biogenesis; peptidoglycan biosynthesis.</text>
</comment>
<dbReference type="GO" id="GO:0008765">
    <property type="term" value="F:UDP-N-acetylmuramoylalanyl-D-glutamate-2,6-diaminopimelate ligase activity"/>
    <property type="evidence" value="ECO:0007669"/>
    <property type="project" value="UniProtKB-UniRule"/>
</dbReference>
<feature type="binding site" evidence="7">
    <location>
        <position position="425"/>
    </location>
    <ligand>
        <name>meso-2,6-diaminopimelate</name>
        <dbReference type="ChEBI" id="CHEBI:57791"/>
    </ligand>
</feature>
<comment type="catalytic activity">
    <reaction evidence="7">
        <text>UDP-N-acetyl-alpha-D-muramoyl-L-alanyl-D-glutamate + meso-2,6-diaminopimelate + ATP = UDP-N-acetyl-alpha-D-muramoyl-L-alanyl-gamma-D-glutamyl-meso-2,6-diaminopimelate + ADP + phosphate + H(+)</text>
        <dbReference type="Rhea" id="RHEA:23676"/>
        <dbReference type="ChEBI" id="CHEBI:15378"/>
        <dbReference type="ChEBI" id="CHEBI:30616"/>
        <dbReference type="ChEBI" id="CHEBI:43474"/>
        <dbReference type="ChEBI" id="CHEBI:57791"/>
        <dbReference type="ChEBI" id="CHEBI:83900"/>
        <dbReference type="ChEBI" id="CHEBI:83905"/>
        <dbReference type="ChEBI" id="CHEBI:456216"/>
        <dbReference type="EC" id="6.3.2.13"/>
    </reaction>
</comment>
<feature type="domain" description="Mur ligase N-terminal catalytic" evidence="9">
    <location>
        <begin position="60"/>
        <end position="133"/>
    </location>
</feature>
<dbReference type="NCBIfam" id="NF001126">
    <property type="entry name" value="PRK00139.1-4"/>
    <property type="match status" value="1"/>
</dbReference>
<dbReference type="Gene3D" id="3.40.1190.10">
    <property type="entry name" value="Mur-like, catalytic domain"/>
    <property type="match status" value="1"/>
</dbReference>
<dbReference type="HAMAP" id="MF_00208">
    <property type="entry name" value="MurE"/>
    <property type="match status" value="1"/>
</dbReference>
<comment type="similarity">
    <text evidence="1 7">Belongs to the MurCDEF family. MurE subfamily.</text>
</comment>
<evidence type="ECO:0000256" key="8">
    <source>
        <dbReference type="RuleBase" id="RU004135"/>
    </source>
</evidence>
<evidence type="ECO:0000259" key="10">
    <source>
        <dbReference type="Pfam" id="PF02875"/>
    </source>
</evidence>
<dbReference type="PANTHER" id="PTHR23135">
    <property type="entry name" value="MUR LIGASE FAMILY MEMBER"/>
    <property type="match status" value="1"/>
</dbReference>
<keyword evidence="3 7" id="KW-0133">Cell shape</keyword>
<feature type="domain" description="Mur ligase C-terminal" evidence="10">
    <location>
        <begin position="372"/>
        <end position="507"/>
    </location>
</feature>
<comment type="PTM">
    <text evidence="7">Carboxylation is probably crucial for Mg(2+) binding and, consequently, for the gamma-phosphate positioning of ATP.</text>
</comment>
<evidence type="ECO:0000256" key="2">
    <source>
        <dbReference type="ARBA" id="ARBA00022618"/>
    </source>
</evidence>
<evidence type="ECO:0000256" key="1">
    <source>
        <dbReference type="ARBA" id="ARBA00005898"/>
    </source>
</evidence>
<dbReference type="Pfam" id="PF01225">
    <property type="entry name" value="Mur_ligase"/>
    <property type="match status" value="1"/>
</dbReference>
<feature type="domain" description="Mur ligase central" evidence="11">
    <location>
        <begin position="148"/>
        <end position="349"/>
    </location>
</feature>
<organism evidence="12 13">
    <name type="scientific">Microbispora rosea</name>
    <dbReference type="NCBI Taxonomy" id="58117"/>
    <lineage>
        <taxon>Bacteria</taxon>
        <taxon>Bacillati</taxon>
        <taxon>Actinomycetota</taxon>
        <taxon>Actinomycetes</taxon>
        <taxon>Streptosporangiales</taxon>
        <taxon>Streptosporangiaceae</taxon>
        <taxon>Microbispora</taxon>
    </lineage>
</organism>
<dbReference type="GO" id="GO:0051301">
    <property type="term" value="P:cell division"/>
    <property type="evidence" value="ECO:0007669"/>
    <property type="project" value="UniProtKB-KW"/>
</dbReference>
<dbReference type="Pfam" id="PF02875">
    <property type="entry name" value="Mur_ligase_C"/>
    <property type="match status" value="1"/>
</dbReference>
<keyword evidence="13" id="KW-1185">Reference proteome</keyword>
<keyword evidence="2 7" id="KW-0132">Cell division</keyword>
<dbReference type="SUPFAM" id="SSF53244">
    <property type="entry name" value="MurD-like peptide ligases, peptide-binding domain"/>
    <property type="match status" value="1"/>
</dbReference>
<dbReference type="PANTHER" id="PTHR23135:SF4">
    <property type="entry name" value="UDP-N-ACETYLMURAMOYL-L-ALANYL-D-GLUTAMATE--2,6-DIAMINOPIMELATE LIGASE MURE HOMOLOG, CHLOROPLASTIC"/>
    <property type="match status" value="1"/>
</dbReference>
<keyword evidence="7 12" id="KW-0436">Ligase</keyword>
<dbReference type="GO" id="GO:0005524">
    <property type="term" value="F:ATP binding"/>
    <property type="evidence" value="ECO:0007669"/>
    <property type="project" value="UniProtKB-UniRule"/>
</dbReference>
<feature type="binding site" evidence="7">
    <location>
        <begin position="192"/>
        <end position="193"/>
    </location>
    <ligand>
        <name>UDP-N-acetyl-alpha-D-muramoyl-L-alanyl-D-glutamate</name>
        <dbReference type="ChEBI" id="CHEBI:83900"/>
    </ligand>
</feature>
<gene>
    <name evidence="7" type="primary">murE</name>
    <name evidence="12" type="ORF">SAMN05421833_101367</name>
</gene>
<dbReference type="GO" id="GO:0000287">
    <property type="term" value="F:magnesium ion binding"/>
    <property type="evidence" value="ECO:0007669"/>
    <property type="project" value="UniProtKB-UniRule"/>
</dbReference>
<dbReference type="AlphaFoldDB" id="A0A1N6RFE3"/>
<name>A0A1N6RFE3_9ACTN</name>
<dbReference type="GO" id="GO:0005737">
    <property type="term" value="C:cytoplasm"/>
    <property type="evidence" value="ECO:0007669"/>
    <property type="project" value="UniProtKB-SubCell"/>
</dbReference>
<dbReference type="EMBL" id="FTNI01000001">
    <property type="protein sequence ID" value="SIQ27545.1"/>
    <property type="molecule type" value="Genomic_DNA"/>
</dbReference>
<feature type="binding site" evidence="7">
    <location>
        <position position="67"/>
    </location>
    <ligand>
        <name>UDP-N-acetyl-alpha-D-muramoyl-L-alanyl-D-glutamate</name>
        <dbReference type="ChEBI" id="CHEBI:83900"/>
    </ligand>
</feature>
<feature type="binding site" evidence="7">
    <location>
        <begin position="449"/>
        <end position="452"/>
    </location>
    <ligand>
        <name>meso-2,6-diaminopimelate</name>
        <dbReference type="ChEBI" id="CHEBI:57791"/>
    </ligand>
</feature>
<comment type="caution">
    <text evidence="7">Lacks conserved residue(s) required for the propagation of feature annotation.</text>
</comment>
<evidence type="ECO:0000256" key="6">
    <source>
        <dbReference type="ARBA" id="ARBA00023316"/>
    </source>
</evidence>
<feature type="binding site" evidence="7">
    <location>
        <begin position="150"/>
        <end position="156"/>
    </location>
    <ligand>
        <name>ATP</name>
        <dbReference type="ChEBI" id="CHEBI:30616"/>
    </ligand>
</feature>
<feature type="short sequence motif" description="Meso-diaminopimelate recognition motif" evidence="7">
    <location>
        <begin position="449"/>
        <end position="452"/>
    </location>
</feature>
<feature type="binding site" evidence="7">
    <location>
        <position position="219"/>
    </location>
    <ligand>
        <name>UDP-N-acetyl-alpha-D-muramoyl-L-alanyl-D-glutamate</name>
        <dbReference type="ChEBI" id="CHEBI:83900"/>
    </ligand>
</feature>
<dbReference type="UniPathway" id="UPA00219"/>
<evidence type="ECO:0000259" key="11">
    <source>
        <dbReference type="Pfam" id="PF08245"/>
    </source>
</evidence>
<keyword evidence="6 7" id="KW-0961">Cell wall biogenesis/degradation</keyword>
<dbReference type="GO" id="GO:0009252">
    <property type="term" value="P:peptidoglycan biosynthetic process"/>
    <property type="evidence" value="ECO:0007669"/>
    <property type="project" value="UniProtKB-UniRule"/>
</dbReference>
<evidence type="ECO:0000256" key="3">
    <source>
        <dbReference type="ARBA" id="ARBA00022960"/>
    </source>
</evidence>
<keyword evidence="7" id="KW-0460">Magnesium</keyword>
<sequence length="547" mass="55973">MTGAGVAGTGDGEGYALAVRSPSSMRPEAAQARPLSALASLLGTSSAVPSPGARAVRGTVTGITLDSRRVRRGDLYVAAPGKARHGAEFAADALASGATAILTDADGRDRAVATGLPVLVVPDPRAVLGQVAAWVYGKPAAGITLIGVTGTSGKSTSTFLLEAGLRAAGHRTGLVGGVEIRAGDVRFVPELTTPEATDLQGLFALMRERGVSAAAMEVSSHALALGRVDGLFYDVSIFTNLSQDHLDFHRDLDDYFAAKARLFTPEFSRAGVVNVDDAHGRELAATAKIPITTFSATGAPEADWRAEDVRLGSAGSTFRLVGPGGVEADVSVALPGPFNVANTLGALVALVEAGVPLQAAVTGVGEFGGVPGRMERVPGADDVQVIVDYAHKPGAVESVLRSLRAVLDDGPGGRLVIVLGCGGDRDRGKRPMMGEAAVRLADLAVFTSDNPRTEDPLAILAAMLEGALRVPIEERAHVVVEPDRAAAIRLAIGGAVPGDVVVVAGKGHEQGQYVGGEVIPFDDREVAAAAVAERSGARRAAREAADA</sequence>
<dbReference type="GO" id="GO:0008360">
    <property type="term" value="P:regulation of cell shape"/>
    <property type="evidence" value="ECO:0007669"/>
    <property type="project" value="UniProtKB-KW"/>
</dbReference>
<keyword evidence="7" id="KW-0547">Nucleotide-binding</keyword>
<dbReference type="Proteomes" id="UP000186096">
    <property type="component" value="Unassembled WGS sequence"/>
</dbReference>
<keyword evidence="5 7" id="KW-0131">Cell cycle</keyword>
<dbReference type="InterPro" id="IPR036615">
    <property type="entry name" value="Mur_ligase_C_dom_sf"/>
</dbReference>
<feature type="modified residue" description="N6-carboxylysine" evidence="7">
    <location>
        <position position="259"/>
    </location>
</feature>